<dbReference type="EMBL" id="CAJNOH010012305">
    <property type="protein sequence ID" value="CAF1534229.1"/>
    <property type="molecule type" value="Genomic_DNA"/>
</dbReference>
<evidence type="ECO:0000313" key="1">
    <source>
        <dbReference type="EMBL" id="CAF1534229.1"/>
    </source>
</evidence>
<protein>
    <submittedName>
        <fullName evidence="1">Uncharacterized protein</fullName>
    </submittedName>
</protein>
<organism evidence="1 3">
    <name type="scientific">Rotaria sordida</name>
    <dbReference type="NCBI Taxonomy" id="392033"/>
    <lineage>
        <taxon>Eukaryota</taxon>
        <taxon>Metazoa</taxon>
        <taxon>Spiralia</taxon>
        <taxon>Gnathifera</taxon>
        <taxon>Rotifera</taxon>
        <taxon>Eurotatoria</taxon>
        <taxon>Bdelloidea</taxon>
        <taxon>Philodinida</taxon>
        <taxon>Philodinidae</taxon>
        <taxon>Rotaria</taxon>
    </lineage>
</organism>
<keyword evidence="4" id="KW-1185">Reference proteome</keyword>
<reference evidence="1" key="1">
    <citation type="submission" date="2021-02" db="EMBL/GenBank/DDBJ databases">
        <authorList>
            <person name="Nowell W R."/>
        </authorList>
    </citation>
    <scope>NUCLEOTIDE SEQUENCE</scope>
</reference>
<name>A0A815VCZ9_9BILA</name>
<comment type="caution">
    <text evidence="1">The sequence shown here is derived from an EMBL/GenBank/DDBJ whole genome shotgun (WGS) entry which is preliminary data.</text>
</comment>
<evidence type="ECO:0000313" key="3">
    <source>
        <dbReference type="Proteomes" id="UP000663854"/>
    </source>
</evidence>
<dbReference type="AlphaFoldDB" id="A0A815VCZ9"/>
<dbReference type="EMBL" id="CAJNOL010007874">
    <property type="protein sequence ID" value="CAF1631957.1"/>
    <property type="molecule type" value="Genomic_DNA"/>
</dbReference>
<sequence>SSLIQTSLENSDIDSDLHSISRLNLLDLAFKRFENFPFFKLINIE</sequence>
<dbReference type="Proteomes" id="UP000663854">
    <property type="component" value="Unassembled WGS sequence"/>
</dbReference>
<dbReference type="Proteomes" id="UP000663870">
    <property type="component" value="Unassembled WGS sequence"/>
</dbReference>
<accession>A0A815VCZ9</accession>
<evidence type="ECO:0000313" key="4">
    <source>
        <dbReference type="Proteomes" id="UP000663870"/>
    </source>
</evidence>
<proteinExistence type="predicted"/>
<gene>
    <name evidence="2" type="ORF">JXQ802_LOCUS51926</name>
    <name evidence="1" type="ORF">PYM288_LOCUS40357</name>
</gene>
<feature type="non-terminal residue" evidence="1">
    <location>
        <position position="1"/>
    </location>
</feature>
<evidence type="ECO:0000313" key="2">
    <source>
        <dbReference type="EMBL" id="CAF1631957.1"/>
    </source>
</evidence>